<reference evidence="12" key="2">
    <citation type="submission" date="2023-05" db="EMBL/GenBank/DDBJ databases">
        <authorList>
            <person name="Schelkunov M.I."/>
        </authorList>
    </citation>
    <scope>NUCLEOTIDE SEQUENCE</scope>
    <source>
        <strain evidence="12">Hsosn_3</strain>
        <tissue evidence="12">Leaf</tissue>
    </source>
</reference>
<dbReference type="InterPro" id="IPR001841">
    <property type="entry name" value="Znf_RING"/>
</dbReference>
<protein>
    <recommendedName>
        <fullName evidence="11">RING-type domain-containing protein</fullName>
    </recommendedName>
</protein>
<dbReference type="Pfam" id="PF13445">
    <property type="entry name" value="zf-RING_UBOX"/>
    <property type="match status" value="1"/>
</dbReference>
<proteinExistence type="predicted"/>
<keyword evidence="4" id="KW-0227">DNA damage</keyword>
<evidence type="ECO:0000256" key="6">
    <source>
        <dbReference type="ARBA" id="ARBA00022833"/>
    </source>
</evidence>
<dbReference type="Gene3D" id="3.30.40.10">
    <property type="entry name" value="Zinc/RING finger domain, C3HC4 (zinc finger)"/>
    <property type="match status" value="1"/>
</dbReference>
<keyword evidence="7" id="KW-0234">DNA repair</keyword>
<evidence type="ECO:0000259" key="11">
    <source>
        <dbReference type="PROSITE" id="PS50089"/>
    </source>
</evidence>
<dbReference type="GO" id="GO:0004842">
    <property type="term" value="F:ubiquitin-protein transferase activity"/>
    <property type="evidence" value="ECO:0007669"/>
    <property type="project" value="TreeGrafter"/>
</dbReference>
<dbReference type="Proteomes" id="UP001237642">
    <property type="component" value="Unassembled WGS sequence"/>
</dbReference>
<evidence type="ECO:0000313" key="13">
    <source>
        <dbReference type="Proteomes" id="UP001237642"/>
    </source>
</evidence>
<dbReference type="SUPFAM" id="SSF57850">
    <property type="entry name" value="RING/U-box"/>
    <property type="match status" value="1"/>
</dbReference>
<dbReference type="PANTHER" id="PTHR13763">
    <property type="entry name" value="BREAST CANCER TYPE 1 SUSCEPTIBILITY PROTEIN BRCA1"/>
    <property type="match status" value="1"/>
</dbReference>
<feature type="region of interest" description="Disordered" evidence="10">
    <location>
        <begin position="160"/>
        <end position="181"/>
    </location>
</feature>
<gene>
    <name evidence="12" type="ORF">POM88_007778</name>
</gene>
<dbReference type="GO" id="GO:0000724">
    <property type="term" value="P:double-strand break repair via homologous recombination"/>
    <property type="evidence" value="ECO:0007669"/>
    <property type="project" value="TreeGrafter"/>
</dbReference>
<keyword evidence="2" id="KW-0479">Metal-binding</keyword>
<comment type="subcellular location">
    <subcellularLocation>
        <location evidence="1">Nucleus</location>
    </subcellularLocation>
</comment>
<feature type="domain" description="RING-type" evidence="11">
    <location>
        <begin position="28"/>
        <end position="68"/>
    </location>
</feature>
<evidence type="ECO:0000256" key="4">
    <source>
        <dbReference type="ARBA" id="ARBA00022763"/>
    </source>
</evidence>
<keyword evidence="6" id="KW-0862">Zinc</keyword>
<evidence type="ECO:0000256" key="9">
    <source>
        <dbReference type="PROSITE-ProRule" id="PRU00175"/>
    </source>
</evidence>
<dbReference type="GO" id="GO:0045944">
    <property type="term" value="P:positive regulation of transcription by RNA polymerase II"/>
    <property type="evidence" value="ECO:0007669"/>
    <property type="project" value="TreeGrafter"/>
</dbReference>
<evidence type="ECO:0000256" key="8">
    <source>
        <dbReference type="ARBA" id="ARBA00023242"/>
    </source>
</evidence>
<reference evidence="12" key="1">
    <citation type="submission" date="2023-02" db="EMBL/GenBank/DDBJ databases">
        <title>Genome of toxic invasive species Heracleum sosnowskyi carries increased number of genes despite the absence of recent whole-genome duplications.</title>
        <authorList>
            <person name="Schelkunov M."/>
            <person name="Shtratnikova V."/>
            <person name="Makarenko M."/>
            <person name="Klepikova A."/>
            <person name="Omelchenko D."/>
            <person name="Novikova G."/>
            <person name="Obukhova E."/>
            <person name="Bogdanov V."/>
            <person name="Penin A."/>
            <person name="Logacheva M."/>
        </authorList>
    </citation>
    <scope>NUCLEOTIDE SEQUENCE</scope>
    <source>
        <strain evidence="12">Hsosn_3</strain>
        <tissue evidence="12">Leaf</tissue>
    </source>
</reference>
<dbReference type="PROSITE" id="PS50089">
    <property type="entry name" value="ZF_RING_2"/>
    <property type="match status" value="1"/>
</dbReference>
<evidence type="ECO:0000256" key="10">
    <source>
        <dbReference type="SAM" id="MobiDB-lite"/>
    </source>
</evidence>
<dbReference type="EMBL" id="JAUIZM010000002">
    <property type="protein sequence ID" value="KAK1397915.1"/>
    <property type="molecule type" value="Genomic_DNA"/>
</dbReference>
<keyword evidence="8" id="KW-0539">Nucleus</keyword>
<accession>A0AAD8J8R0</accession>
<evidence type="ECO:0000313" key="12">
    <source>
        <dbReference type="EMBL" id="KAK1397915.1"/>
    </source>
</evidence>
<dbReference type="PANTHER" id="PTHR13763:SF9">
    <property type="entry name" value="BRCA1-ASSOCIATED RING DOMAIN PROTEIN 1"/>
    <property type="match status" value="1"/>
</dbReference>
<dbReference type="AlphaFoldDB" id="A0AAD8J8R0"/>
<keyword evidence="13" id="KW-1185">Reference proteome</keyword>
<evidence type="ECO:0000256" key="2">
    <source>
        <dbReference type="ARBA" id="ARBA00022723"/>
    </source>
</evidence>
<dbReference type="InterPro" id="IPR027370">
    <property type="entry name" value="Znf-RING_euk"/>
</dbReference>
<keyword evidence="3" id="KW-0677">Repeat</keyword>
<evidence type="ECO:0000256" key="3">
    <source>
        <dbReference type="ARBA" id="ARBA00022737"/>
    </source>
</evidence>
<evidence type="ECO:0000256" key="1">
    <source>
        <dbReference type="ARBA" id="ARBA00004123"/>
    </source>
</evidence>
<keyword evidence="5 9" id="KW-0863">Zinc-finger</keyword>
<feature type="compositionally biased region" description="Polar residues" evidence="10">
    <location>
        <begin position="172"/>
        <end position="181"/>
    </location>
</feature>
<dbReference type="InterPro" id="IPR013083">
    <property type="entry name" value="Znf_RING/FYVE/PHD"/>
</dbReference>
<dbReference type="SMART" id="SM00184">
    <property type="entry name" value="RING"/>
    <property type="match status" value="1"/>
</dbReference>
<organism evidence="12 13">
    <name type="scientific">Heracleum sosnowskyi</name>
    <dbReference type="NCBI Taxonomy" id="360622"/>
    <lineage>
        <taxon>Eukaryota</taxon>
        <taxon>Viridiplantae</taxon>
        <taxon>Streptophyta</taxon>
        <taxon>Embryophyta</taxon>
        <taxon>Tracheophyta</taxon>
        <taxon>Spermatophyta</taxon>
        <taxon>Magnoliopsida</taxon>
        <taxon>eudicotyledons</taxon>
        <taxon>Gunneridae</taxon>
        <taxon>Pentapetalae</taxon>
        <taxon>asterids</taxon>
        <taxon>campanulids</taxon>
        <taxon>Apiales</taxon>
        <taxon>Apiaceae</taxon>
        <taxon>Apioideae</taxon>
        <taxon>apioid superclade</taxon>
        <taxon>Tordylieae</taxon>
        <taxon>Tordyliinae</taxon>
        <taxon>Heracleum</taxon>
    </lineage>
</organism>
<dbReference type="PROSITE" id="PS00518">
    <property type="entry name" value="ZF_RING_1"/>
    <property type="match status" value="1"/>
</dbReference>
<dbReference type="InterPro" id="IPR031099">
    <property type="entry name" value="BRCA1-associated"/>
</dbReference>
<name>A0AAD8J8R0_9APIA</name>
<comment type="caution">
    <text evidence="12">The sequence shown here is derived from an EMBL/GenBank/DDBJ whole genome shotgun (WGS) entry which is preliminary data.</text>
</comment>
<sequence length="285" mass="32243">MQMQEDSDKKMVNPWILHLHNLSLALKCPLCKKFLNRPILLPCHHLFCDECISMSKVTQNASICPACKTHYVHHDKRPALFIENMIAVFKSLCMTSFADTYNPLASDVKDVVRLSEQSPVSAITNHGMIEEPVETSAEENSVERKSIRFLHRSKSNAQIGSRGDLCGREGDMSTQSQRPDQLTNGNLVNIAIKTINMNRMKWLSVGRTRSLRDIYKDAKRRNISNSSEAYDDKCGFGHTFNENGQILHYANRELVPGDQASSKVTNIHNVVTDWTSGVSYEDKMI</sequence>
<evidence type="ECO:0000256" key="7">
    <source>
        <dbReference type="ARBA" id="ARBA00023204"/>
    </source>
</evidence>
<dbReference type="InterPro" id="IPR017907">
    <property type="entry name" value="Znf_RING_CS"/>
</dbReference>
<dbReference type="GO" id="GO:0005634">
    <property type="term" value="C:nucleus"/>
    <property type="evidence" value="ECO:0007669"/>
    <property type="project" value="UniProtKB-SubCell"/>
</dbReference>
<evidence type="ECO:0000256" key="5">
    <source>
        <dbReference type="ARBA" id="ARBA00022771"/>
    </source>
</evidence>
<dbReference type="GO" id="GO:0008270">
    <property type="term" value="F:zinc ion binding"/>
    <property type="evidence" value="ECO:0007669"/>
    <property type="project" value="UniProtKB-KW"/>
</dbReference>